<dbReference type="Proteomes" id="UP000311919">
    <property type="component" value="Unassembled WGS sequence"/>
</dbReference>
<dbReference type="GO" id="GO:0016192">
    <property type="term" value="P:vesicle-mediated transport"/>
    <property type="evidence" value="ECO:0007669"/>
    <property type="project" value="TreeGrafter"/>
</dbReference>
<dbReference type="Pfam" id="PF07086">
    <property type="entry name" value="Jagunal"/>
    <property type="match status" value="1"/>
</dbReference>
<sequence length="202" mass="24050">MASRIGHRPEGTDGADFRHRERVCTQYSQRYVNFHIFKYLFSPLLKRRIKFVYFLHLMLWVLMFARLLPEVCLRLGFRARLMVEKWPFPQGELWEYVWLFGSIFPTLFGYISLQRSRAGLMRVSLTGTVVFGLGSVAVGCFTNAFELMDYYQNRVAKHYFFDFPVIVLFYIFFSLCVQVHGFSVFFGYKLYCIWSVKARKVR</sequence>
<dbReference type="EMBL" id="SKCS01000180">
    <property type="protein sequence ID" value="TNN14238.1"/>
    <property type="molecule type" value="Genomic_DNA"/>
</dbReference>
<evidence type="ECO:0000256" key="6">
    <source>
        <dbReference type="ARBA" id="ARBA00023136"/>
    </source>
</evidence>
<name>A0A4Z2DCW1_SCHJA</name>
<keyword evidence="6 7" id="KW-0472">Membrane</keyword>
<keyword evidence="4" id="KW-0256">Endoplasmic reticulum</keyword>
<evidence type="ECO:0000256" key="2">
    <source>
        <dbReference type="ARBA" id="ARBA00008462"/>
    </source>
</evidence>
<accession>A0A4Z2DCW1</accession>
<gene>
    <name evidence="8" type="ORF">EWB00_002449</name>
</gene>
<feature type="transmembrane region" description="Helical" evidence="7">
    <location>
        <begin position="51"/>
        <end position="68"/>
    </location>
</feature>
<feature type="transmembrane region" description="Helical" evidence="7">
    <location>
        <begin position="165"/>
        <end position="192"/>
    </location>
</feature>
<feature type="transmembrane region" description="Helical" evidence="7">
    <location>
        <begin position="125"/>
        <end position="145"/>
    </location>
</feature>
<evidence type="ECO:0000256" key="5">
    <source>
        <dbReference type="ARBA" id="ARBA00022989"/>
    </source>
</evidence>
<dbReference type="InterPro" id="IPR009787">
    <property type="entry name" value="Jagunal"/>
</dbReference>
<proteinExistence type="inferred from homology"/>
<dbReference type="AlphaFoldDB" id="A0A4Z2DCW1"/>
<comment type="similarity">
    <text evidence="2">Belongs to the jagunal family.</text>
</comment>
<dbReference type="GO" id="GO:0005789">
    <property type="term" value="C:endoplasmic reticulum membrane"/>
    <property type="evidence" value="ECO:0007669"/>
    <property type="project" value="UniProtKB-SubCell"/>
</dbReference>
<evidence type="ECO:0000256" key="4">
    <source>
        <dbReference type="ARBA" id="ARBA00022824"/>
    </source>
</evidence>
<reference evidence="8 9" key="1">
    <citation type="submission" date="2019-03" db="EMBL/GenBank/DDBJ databases">
        <title>An improved genome assembly of the fluke Schistosoma japonicum.</title>
        <authorList>
            <person name="Hu W."/>
            <person name="Luo F."/>
            <person name="Yin M."/>
            <person name="Mo X."/>
            <person name="Sun C."/>
            <person name="Wu Q."/>
            <person name="Zhu B."/>
            <person name="Xiang M."/>
            <person name="Wang J."/>
            <person name="Wang Y."/>
            <person name="Zhang T."/>
            <person name="Xu B."/>
            <person name="Zheng H."/>
            <person name="Feng Z."/>
        </authorList>
    </citation>
    <scope>NUCLEOTIDE SEQUENCE [LARGE SCALE GENOMIC DNA]</scope>
    <source>
        <strain evidence="8">HuSjv2</strain>
        <tissue evidence="8">Worms</tissue>
    </source>
</reference>
<organism evidence="8 9">
    <name type="scientific">Schistosoma japonicum</name>
    <name type="common">Blood fluke</name>
    <dbReference type="NCBI Taxonomy" id="6182"/>
    <lineage>
        <taxon>Eukaryota</taxon>
        <taxon>Metazoa</taxon>
        <taxon>Spiralia</taxon>
        <taxon>Lophotrochozoa</taxon>
        <taxon>Platyhelminthes</taxon>
        <taxon>Trematoda</taxon>
        <taxon>Digenea</taxon>
        <taxon>Strigeidida</taxon>
        <taxon>Schistosomatoidea</taxon>
        <taxon>Schistosomatidae</taxon>
        <taxon>Schistosoma</taxon>
    </lineage>
</organism>
<dbReference type="PANTHER" id="PTHR20955">
    <property type="entry name" value="PROTEIN JAGUNAL HOMOLOG 1"/>
    <property type="match status" value="1"/>
</dbReference>
<dbReference type="OrthoDB" id="8914197at2759"/>
<comment type="subcellular location">
    <subcellularLocation>
        <location evidence="1">Endoplasmic reticulum membrane</location>
        <topology evidence="1">Multi-pass membrane protein</topology>
    </subcellularLocation>
</comment>
<dbReference type="PANTHER" id="PTHR20955:SF1">
    <property type="entry name" value="PROTEIN JAGUNAL HOMOLOG 1"/>
    <property type="match status" value="1"/>
</dbReference>
<evidence type="ECO:0000313" key="9">
    <source>
        <dbReference type="Proteomes" id="UP000311919"/>
    </source>
</evidence>
<evidence type="ECO:0000256" key="7">
    <source>
        <dbReference type="SAM" id="Phobius"/>
    </source>
</evidence>
<keyword evidence="9" id="KW-1185">Reference proteome</keyword>
<keyword evidence="5 7" id="KW-1133">Transmembrane helix</keyword>
<evidence type="ECO:0000256" key="3">
    <source>
        <dbReference type="ARBA" id="ARBA00022692"/>
    </source>
</evidence>
<feature type="transmembrane region" description="Helical" evidence="7">
    <location>
        <begin position="96"/>
        <end position="113"/>
    </location>
</feature>
<evidence type="ECO:0000256" key="1">
    <source>
        <dbReference type="ARBA" id="ARBA00004477"/>
    </source>
</evidence>
<dbReference type="GO" id="GO:0007029">
    <property type="term" value="P:endoplasmic reticulum organization"/>
    <property type="evidence" value="ECO:0007669"/>
    <property type="project" value="InterPro"/>
</dbReference>
<keyword evidence="3 7" id="KW-0812">Transmembrane</keyword>
<comment type="caution">
    <text evidence="8">The sequence shown here is derived from an EMBL/GenBank/DDBJ whole genome shotgun (WGS) entry which is preliminary data.</text>
</comment>
<protein>
    <submittedName>
        <fullName evidence="8">Protein jagunal 1 isoform 2</fullName>
    </submittedName>
</protein>
<evidence type="ECO:0000313" key="8">
    <source>
        <dbReference type="EMBL" id="TNN14238.1"/>
    </source>
</evidence>